<dbReference type="FunFam" id="3.40.1190.20:FF:000003">
    <property type="entry name" value="Phosphomethylpyrimidine kinase ThiD"/>
    <property type="match status" value="1"/>
</dbReference>
<dbReference type="Pfam" id="PF08543">
    <property type="entry name" value="Phos_pyr_kin"/>
    <property type="match status" value="1"/>
</dbReference>
<dbReference type="InterPro" id="IPR004399">
    <property type="entry name" value="HMP/HMP-P_kinase_dom"/>
</dbReference>
<evidence type="ECO:0000256" key="2">
    <source>
        <dbReference type="ARBA" id="ARBA00022741"/>
    </source>
</evidence>
<protein>
    <submittedName>
        <fullName evidence="6">Hydroxymethylpyrimidine phosphate kinase ThiD</fullName>
        <ecNumber evidence="6">2.7.4.7</ecNumber>
    </submittedName>
</protein>
<dbReference type="InterPro" id="IPR029056">
    <property type="entry name" value="Ribokinase-like"/>
</dbReference>
<dbReference type="GO" id="GO:0009228">
    <property type="term" value="P:thiamine biosynthetic process"/>
    <property type="evidence" value="ECO:0007669"/>
    <property type="project" value="InterPro"/>
</dbReference>
<dbReference type="PANTHER" id="PTHR20858">
    <property type="entry name" value="PHOSPHOMETHYLPYRIMIDINE KINASE"/>
    <property type="match status" value="1"/>
</dbReference>
<dbReference type="PANTHER" id="PTHR20858:SF17">
    <property type="entry name" value="HYDROXYMETHYLPYRIMIDINE_PHOSPHOMETHYLPYRIMIDINE KINASE THI20-RELATED"/>
    <property type="match status" value="1"/>
</dbReference>
<keyword evidence="3 6" id="KW-0418">Kinase</keyword>
<dbReference type="EC" id="2.7.4.7" evidence="6"/>
<dbReference type="EMBL" id="UOGA01000315">
    <property type="protein sequence ID" value="VAX25837.1"/>
    <property type="molecule type" value="Genomic_DNA"/>
</dbReference>
<keyword evidence="2" id="KW-0547">Nucleotide-binding</keyword>
<dbReference type="GO" id="GO:0008972">
    <property type="term" value="F:phosphomethylpyrimidine kinase activity"/>
    <property type="evidence" value="ECO:0007669"/>
    <property type="project" value="UniProtKB-EC"/>
</dbReference>
<dbReference type="AlphaFoldDB" id="A0A3B1DB00"/>
<evidence type="ECO:0000313" key="6">
    <source>
        <dbReference type="EMBL" id="VAX25837.1"/>
    </source>
</evidence>
<reference evidence="6" key="1">
    <citation type="submission" date="2018-06" db="EMBL/GenBank/DDBJ databases">
        <authorList>
            <person name="Zhirakovskaya E."/>
        </authorList>
    </citation>
    <scope>NUCLEOTIDE SEQUENCE</scope>
</reference>
<dbReference type="NCBIfam" id="TIGR00097">
    <property type="entry name" value="HMP-P_kinase"/>
    <property type="match status" value="1"/>
</dbReference>
<keyword evidence="1 6" id="KW-0808">Transferase</keyword>
<dbReference type="GO" id="GO:0005524">
    <property type="term" value="F:ATP binding"/>
    <property type="evidence" value="ECO:0007669"/>
    <property type="project" value="UniProtKB-KW"/>
</dbReference>
<keyword evidence="4" id="KW-0067">ATP-binding</keyword>
<proteinExistence type="predicted"/>
<organism evidence="6">
    <name type="scientific">hydrothermal vent metagenome</name>
    <dbReference type="NCBI Taxonomy" id="652676"/>
    <lineage>
        <taxon>unclassified sequences</taxon>
        <taxon>metagenomes</taxon>
        <taxon>ecological metagenomes</taxon>
    </lineage>
</organism>
<name>A0A3B1DB00_9ZZZZ</name>
<evidence type="ECO:0000256" key="3">
    <source>
        <dbReference type="ARBA" id="ARBA00022777"/>
    </source>
</evidence>
<dbReference type="GO" id="GO:0008902">
    <property type="term" value="F:hydroxymethylpyrimidine kinase activity"/>
    <property type="evidence" value="ECO:0007669"/>
    <property type="project" value="TreeGrafter"/>
</dbReference>
<dbReference type="SUPFAM" id="SSF53613">
    <property type="entry name" value="Ribokinase-like"/>
    <property type="match status" value="1"/>
</dbReference>
<feature type="domain" description="Pyridoxamine kinase/Phosphomethylpyrimidine kinase" evidence="5">
    <location>
        <begin position="7"/>
        <end position="251"/>
    </location>
</feature>
<evidence type="ECO:0000256" key="4">
    <source>
        <dbReference type="ARBA" id="ARBA00022840"/>
    </source>
</evidence>
<evidence type="ECO:0000256" key="1">
    <source>
        <dbReference type="ARBA" id="ARBA00022679"/>
    </source>
</evidence>
<dbReference type="CDD" id="cd01169">
    <property type="entry name" value="HMPP_kinase"/>
    <property type="match status" value="1"/>
</dbReference>
<dbReference type="InterPro" id="IPR013749">
    <property type="entry name" value="PM/HMP-P_kinase-1"/>
</dbReference>
<dbReference type="GO" id="GO:0005829">
    <property type="term" value="C:cytosol"/>
    <property type="evidence" value="ECO:0007669"/>
    <property type="project" value="TreeGrafter"/>
</dbReference>
<gene>
    <name evidence="6" type="ORF">MNBD_NITROSPINAE04-758</name>
</gene>
<accession>A0A3B1DB00</accession>
<dbReference type="Gene3D" id="3.40.1190.20">
    <property type="match status" value="1"/>
</dbReference>
<sequence>MTVAGSDSGGGAGIQADLKTFAAFGVYGASVVTALTAQNTCQVAGVHPSPPDFVALQIETVLSDIPVKAVKTGMLYSAEIIEAVCEALTKNRAQNLVVDPVMIAKSGDSLLKPTAVAALKTRLIPMALVATPNIPEAEALTGIKINSVDEMKLSARKIVKMGADNVVIKGGHMRGDKLTDILLADGWFTEFKRRRIDTQHTHGTGCTFSSAITAGLAKGLTVLDSVEAAERYIEEAIKNAEPLGKGHGPVNHFWNLKYRKQAQRGN</sequence>
<evidence type="ECO:0000259" key="5">
    <source>
        <dbReference type="Pfam" id="PF08543"/>
    </source>
</evidence>